<reference evidence="1" key="1">
    <citation type="submission" date="2022-11" db="EMBL/GenBank/DDBJ databases">
        <authorList>
            <person name="Hyden B.L."/>
            <person name="Feng K."/>
            <person name="Yates T."/>
            <person name="Jawdy S."/>
            <person name="Smart L.B."/>
            <person name="Muchero W."/>
        </authorList>
    </citation>
    <scope>NUCLEOTIDE SEQUENCE</scope>
    <source>
        <tissue evidence="1">Shoot tip</tissue>
    </source>
</reference>
<protein>
    <submittedName>
        <fullName evidence="1">Uncharacterized protein</fullName>
    </submittedName>
</protein>
<comment type="caution">
    <text evidence="1">The sequence shown here is derived from an EMBL/GenBank/DDBJ whole genome shotgun (WGS) entry which is preliminary data.</text>
</comment>
<gene>
    <name evidence="1" type="ORF">OIU79_022514</name>
</gene>
<dbReference type="EMBL" id="JAPFFK010000004">
    <property type="protein sequence ID" value="KAJ6766568.1"/>
    <property type="molecule type" value="Genomic_DNA"/>
</dbReference>
<sequence length="96" mass="10748">MQARLPSLKRIQARDSYANSCSGLQCLAKEVSQRPCKEKDGGISQCNLNLDNEWRKADNLLTLVPAKLLFKLMTKLRVSVAADILVRYENPVPVCT</sequence>
<proteinExistence type="predicted"/>
<keyword evidence="2" id="KW-1185">Reference proteome</keyword>
<dbReference type="Proteomes" id="UP001151532">
    <property type="component" value="Chromosome 4"/>
</dbReference>
<name>A0A9Q0WIQ2_SALPP</name>
<accession>A0A9Q0WIQ2</accession>
<evidence type="ECO:0000313" key="1">
    <source>
        <dbReference type="EMBL" id="KAJ6766568.1"/>
    </source>
</evidence>
<dbReference type="AlphaFoldDB" id="A0A9Q0WIQ2"/>
<reference evidence="1" key="2">
    <citation type="journal article" date="2023" name="Int. J. Mol. Sci.">
        <title>De Novo Assembly and Annotation of 11 Diverse Shrub Willow (Salix) Genomes Reveals Novel Gene Organization in Sex-Linked Regions.</title>
        <authorList>
            <person name="Hyden B."/>
            <person name="Feng K."/>
            <person name="Yates T.B."/>
            <person name="Jawdy S."/>
            <person name="Cereghino C."/>
            <person name="Smart L.B."/>
            <person name="Muchero W."/>
        </authorList>
    </citation>
    <scope>NUCLEOTIDE SEQUENCE</scope>
    <source>
        <tissue evidence="1">Shoot tip</tissue>
    </source>
</reference>
<evidence type="ECO:0000313" key="2">
    <source>
        <dbReference type="Proteomes" id="UP001151532"/>
    </source>
</evidence>
<organism evidence="1 2">
    <name type="scientific">Salix purpurea</name>
    <name type="common">Purple osier willow</name>
    <dbReference type="NCBI Taxonomy" id="77065"/>
    <lineage>
        <taxon>Eukaryota</taxon>
        <taxon>Viridiplantae</taxon>
        <taxon>Streptophyta</taxon>
        <taxon>Embryophyta</taxon>
        <taxon>Tracheophyta</taxon>
        <taxon>Spermatophyta</taxon>
        <taxon>Magnoliopsida</taxon>
        <taxon>eudicotyledons</taxon>
        <taxon>Gunneridae</taxon>
        <taxon>Pentapetalae</taxon>
        <taxon>rosids</taxon>
        <taxon>fabids</taxon>
        <taxon>Malpighiales</taxon>
        <taxon>Salicaceae</taxon>
        <taxon>Saliceae</taxon>
        <taxon>Salix</taxon>
    </lineage>
</organism>